<dbReference type="InterPro" id="IPR027417">
    <property type="entry name" value="P-loop_NTPase"/>
</dbReference>
<dbReference type="Pfam" id="PF05621">
    <property type="entry name" value="TniB"/>
    <property type="match status" value="1"/>
</dbReference>
<dbReference type="EMBL" id="CP000929">
    <property type="protein sequence ID" value="ABZ74568.1"/>
    <property type="molecule type" value="Genomic_DNA"/>
</dbReference>
<sequence>MQLRRLGARLLIIDETNNLVIGTGSAQRKTLAALRRLSNRLELSLACFGTMEALHALTSDPQVEGRVQPFQLTRLRNDADYAMIVRSVIAFYPLRQSSVVDQPLINAVHDLTAGSPGKTFRLLNAAAVHAIDTGEEQIASKTLRLDDVTRHVRTAATMRRRGRAAAG</sequence>
<dbReference type="AlphaFoldDB" id="B0TA19"/>
<name>B0TA19_CAUSK</name>
<reference evidence="1" key="1">
    <citation type="submission" date="2008-01" db="EMBL/GenBank/DDBJ databases">
        <title>Complete sequence of plasmid2 pCAUL02 of Caulobacter sp. K31.</title>
        <authorList>
            <consortium name="US DOE Joint Genome Institute"/>
            <person name="Copeland A."/>
            <person name="Lucas S."/>
            <person name="Lapidus A."/>
            <person name="Barry K."/>
            <person name="Glavina del Rio T."/>
            <person name="Dalin E."/>
            <person name="Tice H."/>
            <person name="Pitluck S."/>
            <person name="Bruce D."/>
            <person name="Goodwin L."/>
            <person name="Thompson L.S."/>
            <person name="Brettin T."/>
            <person name="Detter J.C."/>
            <person name="Han C."/>
            <person name="Schmutz J."/>
            <person name="Larimer F."/>
            <person name="Land M."/>
            <person name="Hauser L."/>
            <person name="Kyrpides N."/>
            <person name="Kim E."/>
            <person name="Stephens C."/>
            <person name="Richardson P."/>
        </authorList>
    </citation>
    <scope>NUCLEOTIDE SEQUENCE [LARGE SCALE GENOMIC DNA]</scope>
    <source>
        <strain evidence="1">K31</strain>
        <plasmid evidence="1">pCAUL02</plasmid>
    </source>
</reference>
<dbReference type="HOGENOM" id="CLU_123828_0_0_5"/>
<dbReference type="InterPro" id="IPR008868">
    <property type="entry name" value="TniB"/>
</dbReference>
<keyword evidence="1" id="KW-0614">Plasmid</keyword>
<dbReference type="SUPFAM" id="SSF52540">
    <property type="entry name" value="P-loop containing nucleoside triphosphate hydrolases"/>
    <property type="match status" value="1"/>
</dbReference>
<dbReference type="KEGG" id="cak:Caul_5454"/>
<gene>
    <name evidence="1" type="ordered locus">Caul_5454</name>
</gene>
<proteinExistence type="predicted"/>
<protein>
    <submittedName>
        <fullName evidence="1">TniB</fullName>
    </submittedName>
</protein>
<accession>B0TA19</accession>
<organism evidence="1">
    <name type="scientific">Caulobacter sp. (strain K31)</name>
    <dbReference type="NCBI Taxonomy" id="366602"/>
    <lineage>
        <taxon>Bacteria</taxon>
        <taxon>Pseudomonadati</taxon>
        <taxon>Pseudomonadota</taxon>
        <taxon>Alphaproteobacteria</taxon>
        <taxon>Caulobacterales</taxon>
        <taxon>Caulobacteraceae</taxon>
        <taxon>Caulobacter</taxon>
    </lineage>
</organism>
<geneLocation type="plasmid" evidence="1">
    <name>pCAUL02</name>
</geneLocation>
<dbReference type="eggNOG" id="COG2842">
    <property type="taxonomic scope" value="Bacteria"/>
</dbReference>
<evidence type="ECO:0000313" key="1">
    <source>
        <dbReference type="EMBL" id="ABZ74568.1"/>
    </source>
</evidence>